<feature type="domain" description="Bacterial Ig-like" evidence="8">
    <location>
        <begin position="402"/>
        <end position="481"/>
    </location>
</feature>
<dbReference type="SUPFAM" id="SSF51126">
    <property type="entry name" value="Pectin lyase-like"/>
    <property type="match status" value="1"/>
</dbReference>
<evidence type="ECO:0000256" key="5">
    <source>
        <dbReference type="ARBA" id="ARBA00022729"/>
    </source>
</evidence>
<comment type="subcellular location">
    <subcellularLocation>
        <location evidence="1">Cell envelope</location>
    </subcellularLocation>
    <subcellularLocation>
        <location evidence="2">Cell outer membrane</location>
    </subcellularLocation>
    <subcellularLocation>
        <location evidence="3">Secreted</location>
    </subcellularLocation>
</comment>
<evidence type="ECO:0000256" key="6">
    <source>
        <dbReference type="ARBA" id="ARBA00023136"/>
    </source>
</evidence>
<dbReference type="Pfam" id="PF02415">
    <property type="entry name" value="Chlam_PMP"/>
    <property type="match status" value="1"/>
</dbReference>
<dbReference type="InterPro" id="IPR003368">
    <property type="entry name" value="POMP_repeat"/>
</dbReference>
<dbReference type="Gene3D" id="2.60.40.10">
    <property type="entry name" value="Immunoglobulins"/>
    <property type="match status" value="5"/>
</dbReference>
<keyword evidence="4" id="KW-0964">Secreted</keyword>
<dbReference type="InterPro" id="IPR013783">
    <property type="entry name" value="Ig-like_fold"/>
</dbReference>
<keyword evidence="5" id="KW-0732">Signal</keyword>
<dbReference type="EMBL" id="FMXB01000004">
    <property type="protein sequence ID" value="SDA45434.1"/>
    <property type="molecule type" value="Genomic_DNA"/>
</dbReference>
<dbReference type="InterPro" id="IPR032109">
    <property type="entry name" value="Big_3_5"/>
</dbReference>
<dbReference type="GO" id="GO:0005576">
    <property type="term" value="C:extracellular region"/>
    <property type="evidence" value="ECO:0007669"/>
    <property type="project" value="UniProtKB-SubCell"/>
</dbReference>
<dbReference type="Proteomes" id="UP000323439">
    <property type="component" value="Unassembled WGS sequence"/>
</dbReference>
<keyword evidence="10" id="KW-1185">Reference proteome</keyword>
<feature type="domain" description="Bacterial Ig-like" evidence="8">
    <location>
        <begin position="582"/>
        <end position="655"/>
    </location>
</feature>
<evidence type="ECO:0000259" key="8">
    <source>
        <dbReference type="Pfam" id="PF16640"/>
    </source>
</evidence>
<evidence type="ECO:0000256" key="1">
    <source>
        <dbReference type="ARBA" id="ARBA00004196"/>
    </source>
</evidence>
<dbReference type="SUPFAM" id="SSF49373">
    <property type="entry name" value="Invasin/intimin cell-adhesion fragments"/>
    <property type="match status" value="1"/>
</dbReference>
<evidence type="ECO:0000313" key="10">
    <source>
        <dbReference type="Proteomes" id="UP000323439"/>
    </source>
</evidence>
<sequence>MKKKILILALLIFIVSMGCASAAEDNSTDALTLDDSSEVLTSEYGGNFGELADLIENADEGDTITLKKDYNGSGSITIGKGLVIDGAGHSINANFESRIFLVDSESEVLITNTIFSNGFDEYEGGAIYAYSPLYIYNCEFYYNGAYDMEEYSYGGAIYACDELGILNSYFEGNFATMGGAIYSENYLIINNTGFLNNYANSGGGAISGLYSNMIINASGFENNTAEGYGGSIFAGQILQLTNSFFISGEDEVDIIDYYNYDEADDSIYLYLENNTMYTPYAYSIWYESLNRILSPVNLAFTKDEAENGDVIEIARVMDDMGNIIRYDYDVTMEIYDGNTLVDTVELEYDMDNKGYYYECDLDNGTYTLTGSLSSDYVAKINVYEGQLVVGSTSEKTATTLSAAYTLNGNSVTLTATVAPSDATGTVTFSIAGNDYTAKVNKGKATKTLSNLEDGSYTVKTSYGGDDNYKASVAKTISFTVSTSSSSEITIDAPELTKYYRDSDKFVVTLKEDGVPLSGETVTIIINNVYYDRTTNTQGQASMSVNLAPGVYPVTVKAEGEQTTSKITVLKATPKVTAAYDLNGNSVTLTAELNATSATGTVSFNVNNKNYDADIENGKATKTLSNLADGSYTVKTTYSGDENYNSANAKQISFTVGGTPGEKTTPSVTASYEQNQNSVTLTAELDPSDASGTVTFNVNNRNYNAEVTNGKATRTLNKLADGSYTVKTSYSGDENYNSANAKEISFTIGTPAEKTTPTVTTSYTKDSSTVVTLTTTVSPSDATGTVTYIINGEEYNPVAVTNGKATKRLSGLEDGSYTVKTSYSGDNNYNSANAKQVSFVIASTGVNIDAPELVKYYGGSERFTVTLTENGEPLSGKTVKITINGQTYERTTDSSGKAGMNVNLNSKEYPVTVEAEGQKVSSKVTVKPTVSGNDITKIFKNGTQYYATFVDTQGNLLRNTDVNFNINGVFYTRKTDGNGVARMNINLNPQTYVITAKNPVTGEQYTNTITVLTNIIEHNDLTKYYKNDSQYRIRILADDGSIAKAGVKVTFNINGVFYDRYSDDNGYVQMRINLNPGDYIITADYNGLKASNNIKVLNILFGNNVNMEYKDGSKYTVKLLDGHGNPYSGQTVDLNINGVFYKRVTGSDGVASLNINLEGGSYVITASYNGLSCSNTVNVVVPMSDYEVGNYHFSVPKSCNVKGRLSDDRTSYTYTIDYTNGQHAGVSFQYATSSPLSYSINAVKSEYGGQEIAPYNGWVVLDFYNAVRQGYLDDRYYAFSDDGTYYYHIHSNDLGLCQQIISSFH</sequence>
<dbReference type="Pfam" id="PF16640">
    <property type="entry name" value="Big_3_5"/>
    <property type="match status" value="3"/>
</dbReference>
<name>A0A1G5VI48_9EURY</name>
<accession>A0A1G5VI48</accession>
<protein>
    <submittedName>
        <fullName evidence="9">Polymorphic outer membrane protein repeat-containing protein</fullName>
    </submittedName>
</protein>
<feature type="domain" description="Bacterial Ig-like" evidence="8">
    <location>
        <begin position="675"/>
        <end position="747"/>
    </location>
</feature>
<dbReference type="RefSeq" id="WP_149731256.1">
    <property type="nucleotide sequence ID" value="NZ_FMXB01000004.1"/>
</dbReference>
<evidence type="ECO:0000313" key="9">
    <source>
        <dbReference type="EMBL" id="SDA45434.1"/>
    </source>
</evidence>
<evidence type="ECO:0000256" key="2">
    <source>
        <dbReference type="ARBA" id="ARBA00004442"/>
    </source>
</evidence>
<dbReference type="InterPro" id="IPR011050">
    <property type="entry name" value="Pectin_lyase_fold/virulence"/>
</dbReference>
<keyword evidence="7" id="KW-0998">Cell outer membrane</keyword>
<evidence type="ECO:0000256" key="3">
    <source>
        <dbReference type="ARBA" id="ARBA00004613"/>
    </source>
</evidence>
<dbReference type="PROSITE" id="PS51257">
    <property type="entry name" value="PROKAR_LIPOPROTEIN"/>
    <property type="match status" value="1"/>
</dbReference>
<evidence type="ECO:0000256" key="4">
    <source>
        <dbReference type="ARBA" id="ARBA00022525"/>
    </source>
</evidence>
<proteinExistence type="predicted"/>
<organism evidence="9 10">
    <name type="scientific">Methanobrevibacter millerae</name>
    <dbReference type="NCBI Taxonomy" id="230361"/>
    <lineage>
        <taxon>Archaea</taxon>
        <taxon>Methanobacteriati</taxon>
        <taxon>Methanobacteriota</taxon>
        <taxon>Methanomada group</taxon>
        <taxon>Methanobacteria</taxon>
        <taxon>Methanobacteriales</taxon>
        <taxon>Methanobacteriaceae</taxon>
        <taxon>Methanobrevibacter</taxon>
    </lineage>
</organism>
<dbReference type="Gene3D" id="2.60.40.1120">
    <property type="entry name" value="Carboxypeptidase-like, regulatory domain"/>
    <property type="match status" value="1"/>
</dbReference>
<evidence type="ECO:0000256" key="7">
    <source>
        <dbReference type="ARBA" id="ARBA00023237"/>
    </source>
</evidence>
<gene>
    <name evidence="9" type="ORF">SAMN02910315_00625</name>
</gene>
<reference evidence="9 10" key="1">
    <citation type="submission" date="2016-10" db="EMBL/GenBank/DDBJ databases">
        <authorList>
            <person name="Varghese N."/>
            <person name="Submissions S."/>
        </authorList>
    </citation>
    <scope>NUCLEOTIDE SEQUENCE [LARGE SCALE GENOMIC DNA]</scope>
    <source>
        <strain evidence="9 10">DSM 16643</strain>
    </source>
</reference>
<dbReference type="InterPro" id="IPR008964">
    <property type="entry name" value="Invasin/intimin_cell_adhesion"/>
</dbReference>
<dbReference type="OrthoDB" id="78488at2157"/>
<keyword evidence="6" id="KW-0472">Membrane</keyword>